<reference evidence="7 8" key="1">
    <citation type="journal article" date="2016" name="Nat. Commun.">
        <title>Ectomycorrhizal ecology is imprinted in the genome of the dominant symbiotic fungus Cenococcum geophilum.</title>
        <authorList>
            <consortium name="DOE Joint Genome Institute"/>
            <person name="Peter M."/>
            <person name="Kohler A."/>
            <person name="Ohm R.A."/>
            <person name="Kuo A."/>
            <person name="Krutzmann J."/>
            <person name="Morin E."/>
            <person name="Arend M."/>
            <person name="Barry K.W."/>
            <person name="Binder M."/>
            <person name="Choi C."/>
            <person name="Clum A."/>
            <person name="Copeland A."/>
            <person name="Grisel N."/>
            <person name="Haridas S."/>
            <person name="Kipfer T."/>
            <person name="LaButti K."/>
            <person name="Lindquist E."/>
            <person name="Lipzen A."/>
            <person name="Maire R."/>
            <person name="Meier B."/>
            <person name="Mihaltcheva S."/>
            <person name="Molinier V."/>
            <person name="Murat C."/>
            <person name="Poggeler S."/>
            <person name="Quandt C.A."/>
            <person name="Sperisen C."/>
            <person name="Tritt A."/>
            <person name="Tisserant E."/>
            <person name="Crous P.W."/>
            <person name="Henrissat B."/>
            <person name="Nehls U."/>
            <person name="Egli S."/>
            <person name="Spatafora J.W."/>
            <person name="Grigoriev I.V."/>
            <person name="Martin F.M."/>
        </authorList>
    </citation>
    <scope>NUCLEOTIDE SEQUENCE [LARGE SCALE GENOMIC DNA]</scope>
    <source>
        <strain evidence="7 8">CBS 207.34</strain>
    </source>
</reference>
<dbReference type="OrthoDB" id="202672at2759"/>
<comment type="subcellular location">
    <subcellularLocation>
        <location evidence="1">Endoplasmic reticulum membrane</location>
        <topology evidence="1">Multi-pass membrane protein</topology>
    </subcellularLocation>
</comment>
<organism evidence="7 8">
    <name type="scientific">Glonium stellatum</name>
    <dbReference type="NCBI Taxonomy" id="574774"/>
    <lineage>
        <taxon>Eukaryota</taxon>
        <taxon>Fungi</taxon>
        <taxon>Dikarya</taxon>
        <taxon>Ascomycota</taxon>
        <taxon>Pezizomycotina</taxon>
        <taxon>Dothideomycetes</taxon>
        <taxon>Pleosporomycetidae</taxon>
        <taxon>Gloniales</taxon>
        <taxon>Gloniaceae</taxon>
        <taxon>Glonium</taxon>
    </lineage>
</organism>
<keyword evidence="5 6" id="KW-0472">Membrane</keyword>
<evidence type="ECO:0000256" key="5">
    <source>
        <dbReference type="ARBA" id="ARBA00023136"/>
    </source>
</evidence>
<dbReference type="Proteomes" id="UP000250140">
    <property type="component" value="Unassembled WGS sequence"/>
</dbReference>
<keyword evidence="4 6" id="KW-1133">Transmembrane helix</keyword>
<dbReference type="Pfam" id="PF11779">
    <property type="entry name" value="SPT_ssu-like"/>
    <property type="match status" value="1"/>
</dbReference>
<feature type="transmembrane region" description="Helical" evidence="6">
    <location>
        <begin position="56"/>
        <end position="77"/>
    </location>
</feature>
<dbReference type="AlphaFoldDB" id="A0A8E2EN98"/>
<dbReference type="EMBL" id="KV751073">
    <property type="protein sequence ID" value="OCL01761.1"/>
    <property type="molecule type" value="Genomic_DNA"/>
</dbReference>
<gene>
    <name evidence="7" type="ORF">AOQ84DRAFT_328514</name>
</gene>
<keyword evidence="3" id="KW-0256">Endoplasmic reticulum</keyword>
<name>A0A8E2EN98_9PEZI</name>
<dbReference type="GO" id="GO:0005789">
    <property type="term" value="C:endoplasmic reticulum membrane"/>
    <property type="evidence" value="ECO:0007669"/>
    <property type="project" value="UniProtKB-SubCell"/>
</dbReference>
<sequence length="133" mass="14756">MRDTPSTATLILLAAATALLLAAMLYPSTLLRWLQRKRYQYEVTFSLYMLTPTEKFIFNSFLFLFLSMIIIAASLYLPEHVAGIANRAFYYWAGDDANDVTASGKALRAAATSVVAPARQDPLRGPGRGFMEP</sequence>
<protein>
    <submittedName>
        <fullName evidence="7">Uncharacterized protein</fullName>
    </submittedName>
</protein>
<keyword evidence="8" id="KW-1185">Reference proteome</keyword>
<evidence type="ECO:0000256" key="2">
    <source>
        <dbReference type="ARBA" id="ARBA00022692"/>
    </source>
</evidence>
<dbReference type="InterPro" id="IPR024512">
    <property type="entry name" value="Ser_palmitoyltrfase_ssu-like"/>
</dbReference>
<proteinExistence type="predicted"/>
<evidence type="ECO:0000256" key="4">
    <source>
        <dbReference type="ARBA" id="ARBA00022989"/>
    </source>
</evidence>
<evidence type="ECO:0000313" key="8">
    <source>
        <dbReference type="Proteomes" id="UP000250140"/>
    </source>
</evidence>
<keyword evidence="2 6" id="KW-0812">Transmembrane</keyword>
<accession>A0A8E2EN98</accession>
<evidence type="ECO:0000313" key="7">
    <source>
        <dbReference type="EMBL" id="OCL01761.1"/>
    </source>
</evidence>
<evidence type="ECO:0000256" key="6">
    <source>
        <dbReference type="SAM" id="Phobius"/>
    </source>
</evidence>
<evidence type="ECO:0000256" key="1">
    <source>
        <dbReference type="ARBA" id="ARBA00004477"/>
    </source>
</evidence>
<evidence type="ECO:0000256" key="3">
    <source>
        <dbReference type="ARBA" id="ARBA00022824"/>
    </source>
</evidence>